<comment type="caution">
    <text evidence="2">The sequence shown here is derived from an EMBL/GenBank/DDBJ whole genome shotgun (WGS) entry which is preliminary data.</text>
</comment>
<accession>A0ABT7SEE4</accession>
<evidence type="ECO:0000313" key="2">
    <source>
        <dbReference type="EMBL" id="MDM7854555.1"/>
    </source>
</evidence>
<evidence type="ECO:0000313" key="3">
    <source>
        <dbReference type="Proteomes" id="UP001529338"/>
    </source>
</evidence>
<feature type="region of interest" description="Disordered" evidence="1">
    <location>
        <begin position="1"/>
        <end position="21"/>
    </location>
</feature>
<keyword evidence="3" id="KW-1185">Reference proteome</keyword>
<proteinExistence type="predicted"/>
<gene>
    <name evidence="2" type="ORF">QRT04_06390</name>
</gene>
<sequence>MAGDSKTSSRARVSTSSSNSAQGVGVTTFLIPAGQGANAYVRDAATGKNPNLRTASQAFVDAIAANSAAGHAKRIRAELESFATAYPTHGWDATLARLEAAGALDGNA</sequence>
<reference evidence="2 3" key="1">
    <citation type="submission" date="2023-06" db="EMBL/GenBank/DDBJ databases">
        <title>Cellulomonas sp. MW4 Whole genome sequence.</title>
        <authorList>
            <person name="Park S."/>
        </authorList>
    </citation>
    <scope>NUCLEOTIDE SEQUENCE [LARGE SCALE GENOMIC DNA]</scope>
    <source>
        <strain evidence="2 3">MW4</strain>
    </source>
</reference>
<organism evidence="2 3">
    <name type="scientific">Cellulomonas alba</name>
    <dbReference type="NCBI Taxonomy" id="3053467"/>
    <lineage>
        <taxon>Bacteria</taxon>
        <taxon>Bacillati</taxon>
        <taxon>Actinomycetota</taxon>
        <taxon>Actinomycetes</taxon>
        <taxon>Micrococcales</taxon>
        <taxon>Cellulomonadaceae</taxon>
        <taxon>Cellulomonas</taxon>
    </lineage>
</organism>
<name>A0ABT7SEE4_9CELL</name>
<dbReference type="EMBL" id="JAUCGQ010000001">
    <property type="protein sequence ID" value="MDM7854555.1"/>
    <property type="molecule type" value="Genomic_DNA"/>
</dbReference>
<dbReference type="RefSeq" id="WP_289454328.1">
    <property type="nucleotide sequence ID" value="NZ_JAUCGQ010000001.1"/>
</dbReference>
<dbReference type="Proteomes" id="UP001529338">
    <property type="component" value="Unassembled WGS sequence"/>
</dbReference>
<evidence type="ECO:0000256" key="1">
    <source>
        <dbReference type="SAM" id="MobiDB-lite"/>
    </source>
</evidence>
<protein>
    <submittedName>
        <fullName evidence="2">Uncharacterized protein</fullName>
    </submittedName>
</protein>